<accession>A0A839R2J1</accession>
<reference evidence="4 5" key="1">
    <citation type="submission" date="2020-08" db="EMBL/GenBank/DDBJ databases">
        <title>Sequencing the genomes of 1000 actinobacteria strains.</title>
        <authorList>
            <person name="Klenk H.-P."/>
        </authorList>
    </citation>
    <scope>NUCLEOTIDE SEQUENCE [LARGE SCALE GENOMIC DNA]</scope>
    <source>
        <strain evidence="4 5">DSM 23040</strain>
    </source>
</reference>
<evidence type="ECO:0000256" key="2">
    <source>
        <dbReference type="ARBA" id="ARBA00023002"/>
    </source>
</evidence>
<dbReference type="AlphaFoldDB" id="A0A839R2J1"/>
<dbReference type="PRINTS" id="PR00080">
    <property type="entry name" value="SDRFAMILY"/>
</dbReference>
<evidence type="ECO:0008006" key="6">
    <source>
        <dbReference type="Google" id="ProtNLM"/>
    </source>
</evidence>
<keyword evidence="2" id="KW-0560">Oxidoreductase</keyword>
<sequence>MHRALITGGTSGIGAAFARAFAQRGADLVIVARNPERLDAFASDIRSRYGVDVETIEADLVHRDDQQRIVERLEADPPIDILVNNAGFSVRSDVLGEDLSLHDDGLEVMVRAVYHLSGAAGRTMAARGEGTIINVTSTSGYVPQNNYSAIKAWAQIYTEALSVRLAGTGVRVVALAPGWVRTEFHERAGINGTSIPGFLWLDPDRLVEECLRDAAAGRVISIPSKRFKLIVALSRLAPRSIIHRMSAWLTARRNKEK</sequence>
<dbReference type="CDD" id="cd05233">
    <property type="entry name" value="SDR_c"/>
    <property type="match status" value="1"/>
</dbReference>
<evidence type="ECO:0000313" key="5">
    <source>
        <dbReference type="Proteomes" id="UP000568050"/>
    </source>
</evidence>
<name>A0A839R2J1_9MICO</name>
<proteinExistence type="inferred from homology"/>
<gene>
    <name evidence="4" type="ORF">FHX50_001411</name>
</gene>
<dbReference type="PANTHER" id="PTHR44196">
    <property type="entry name" value="DEHYDROGENASE/REDUCTASE SDR FAMILY MEMBER 7B"/>
    <property type="match status" value="1"/>
</dbReference>
<dbReference type="Proteomes" id="UP000568050">
    <property type="component" value="Unassembled WGS sequence"/>
</dbReference>
<organism evidence="4 5">
    <name type="scientific">Helcobacillus massiliensis</name>
    <dbReference type="NCBI Taxonomy" id="521392"/>
    <lineage>
        <taxon>Bacteria</taxon>
        <taxon>Bacillati</taxon>
        <taxon>Actinomycetota</taxon>
        <taxon>Actinomycetes</taxon>
        <taxon>Micrococcales</taxon>
        <taxon>Dermabacteraceae</taxon>
        <taxon>Helcobacillus</taxon>
    </lineage>
</organism>
<dbReference type="GO" id="GO:0016491">
    <property type="term" value="F:oxidoreductase activity"/>
    <property type="evidence" value="ECO:0007669"/>
    <property type="project" value="UniProtKB-KW"/>
</dbReference>
<dbReference type="Pfam" id="PF00106">
    <property type="entry name" value="adh_short"/>
    <property type="match status" value="1"/>
</dbReference>
<dbReference type="PIRSF" id="PIRSF000126">
    <property type="entry name" value="11-beta-HSD1"/>
    <property type="match status" value="1"/>
</dbReference>
<comment type="caution">
    <text evidence="4">The sequence shown here is derived from an EMBL/GenBank/DDBJ whole genome shotgun (WGS) entry which is preliminary data.</text>
</comment>
<evidence type="ECO:0000313" key="4">
    <source>
        <dbReference type="EMBL" id="MBB3023126.1"/>
    </source>
</evidence>
<evidence type="ECO:0000256" key="3">
    <source>
        <dbReference type="RuleBase" id="RU000363"/>
    </source>
</evidence>
<dbReference type="GO" id="GO:0016020">
    <property type="term" value="C:membrane"/>
    <property type="evidence" value="ECO:0007669"/>
    <property type="project" value="TreeGrafter"/>
</dbReference>
<dbReference type="Gene3D" id="3.40.50.720">
    <property type="entry name" value="NAD(P)-binding Rossmann-like Domain"/>
    <property type="match status" value="1"/>
</dbReference>
<keyword evidence="5" id="KW-1185">Reference proteome</keyword>
<dbReference type="InterPro" id="IPR002347">
    <property type="entry name" value="SDR_fam"/>
</dbReference>
<dbReference type="SUPFAM" id="SSF51735">
    <property type="entry name" value="NAD(P)-binding Rossmann-fold domains"/>
    <property type="match status" value="1"/>
</dbReference>
<protein>
    <recommendedName>
        <fullName evidence="6">SDR family NAD(P)-dependent oxidoreductase</fullName>
    </recommendedName>
</protein>
<dbReference type="EMBL" id="JACHWP010000003">
    <property type="protein sequence ID" value="MBB3023126.1"/>
    <property type="molecule type" value="Genomic_DNA"/>
</dbReference>
<comment type="similarity">
    <text evidence="1 3">Belongs to the short-chain dehydrogenases/reductases (SDR) family.</text>
</comment>
<evidence type="ECO:0000256" key="1">
    <source>
        <dbReference type="ARBA" id="ARBA00006484"/>
    </source>
</evidence>
<dbReference type="PANTHER" id="PTHR44196:SF2">
    <property type="entry name" value="SHORT-CHAIN DEHYDROGENASE-RELATED"/>
    <property type="match status" value="1"/>
</dbReference>
<dbReference type="InterPro" id="IPR036291">
    <property type="entry name" value="NAD(P)-bd_dom_sf"/>
</dbReference>
<dbReference type="RefSeq" id="WP_183376007.1">
    <property type="nucleotide sequence ID" value="NZ_CBCSFZ010000012.1"/>
</dbReference>
<dbReference type="PRINTS" id="PR00081">
    <property type="entry name" value="GDHRDH"/>
</dbReference>